<dbReference type="PANTHER" id="PTHR24148">
    <property type="entry name" value="ANKYRIN REPEAT DOMAIN-CONTAINING PROTEIN 39 HOMOLOG-RELATED"/>
    <property type="match status" value="1"/>
</dbReference>
<dbReference type="PROSITE" id="PS00185">
    <property type="entry name" value="IPNS_1"/>
    <property type="match status" value="1"/>
</dbReference>
<evidence type="ECO:0000256" key="1">
    <source>
        <dbReference type="ARBA" id="ARBA00008056"/>
    </source>
</evidence>
<accession>A0ABR4GTN1</accession>
<dbReference type="PANTHER" id="PTHR24148:SF78">
    <property type="entry name" value="HETEROKARYON INCOMPATIBILITY DOMAIN-CONTAINING PROTEIN"/>
    <property type="match status" value="1"/>
</dbReference>
<dbReference type="Proteomes" id="UP001610334">
    <property type="component" value="Unassembled WGS sequence"/>
</dbReference>
<dbReference type="InterPro" id="IPR010730">
    <property type="entry name" value="HET"/>
</dbReference>
<evidence type="ECO:0000313" key="5">
    <source>
        <dbReference type="EMBL" id="KAL2802430.1"/>
    </source>
</evidence>
<dbReference type="InterPro" id="IPR002057">
    <property type="entry name" value="Isopenicillin-N_synth_CS"/>
</dbReference>
<feature type="domain" description="Heterokaryon incompatibility" evidence="4">
    <location>
        <begin position="54"/>
        <end position="187"/>
    </location>
</feature>
<comment type="caution">
    <text evidence="5">The sequence shown here is derived from an EMBL/GenBank/DDBJ whole genome shotgun (WGS) entry which is preliminary data.</text>
</comment>
<dbReference type="Gene3D" id="2.40.10.10">
    <property type="entry name" value="Trypsin-like serine proteases"/>
    <property type="match status" value="2"/>
</dbReference>
<dbReference type="InterPro" id="IPR009003">
    <property type="entry name" value="Peptidase_S1_PA"/>
</dbReference>
<organism evidence="5 6">
    <name type="scientific">Aspergillus granulosus</name>
    <dbReference type="NCBI Taxonomy" id="176169"/>
    <lineage>
        <taxon>Eukaryota</taxon>
        <taxon>Fungi</taxon>
        <taxon>Dikarya</taxon>
        <taxon>Ascomycota</taxon>
        <taxon>Pezizomycotina</taxon>
        <taxon>Eurotiomycetes</taxon>
        <taxon>Eurotiomycetidae</taxon>
        <taxon>Eurotiales</taxon>
        <taxon>Aspergillaceae</taxon>
        <taxon>Aspergillus</taxon>
        <taxon>Aspergillus subgen. Nidulantes</taxon>
    </lineage>
</organism>
<protein>
    <submittedName>
        <fullName evidence="5">Heterokaryon incompatibility protein-domain-containing protein</fullName>
    </submittedName>
</protein>
<dbReference type="SUPFAM" id="SSF50494">
    <property type="entry name" value="Trypsin-like serine proteases"/>
    <property type="match status" value="1"/>
</dbReference>
<reference evidence="5 6" key="1">
    <citation type="submission" date="2024-07" db="EMBL/GenBank/DDBJ databases">
        <title>Section-level genome sequencing and comparative genomics of Aspergillus sections Usti and Cavernicolus.</title>
        <authorList>
            <consortium name="Lawrence Berkeley National Laboratory"/>
            <person name="Nybo J.L."/>
            <person name="Vesth T.C."/>
            <person name="Theobald S."/>
            <person name="Frisvad J.C."/>
            <person name="Larsen T.O."/>
            <person name="Kjaerboelling I."/>
            <person name="Rothschild-Mancinelli K."/>
            <person name="Lyhne E.K."/>
            <person name="Kogle M.E."/>
            <person name="Barry K."/>
            <person name="Clum A."/>
            <person name="Na H."/>
            <person name="Ledsgaard L."/>
            <person name="Lin J."/>
            <person name="Lipzen A."/>
            <person name="Kuo A."/>
            <person name="Riley R."/>
            <person name="Mondo S."/>
            <person name="Labutti K."/>
            <person name="Haridas S."/>
            <person name="Pangalinan J."/>
            <person name="Salamov A.A."/>
            <person name="Simmons B.A."/>
            <person name="Magnuson J.K."/>
            <person name="Chen J."/>
            <person name="Drula E."/>
            <person name="Henrissat B."/>
            <person name="Wiebenga A."/>
            <person name="Lubbers R.J."/>
            <person name="Gomes A.C."/>
            <person name="Makela M.R."/>
            <person name="Stajich J."/>
            <person name="Grigoriev I.V."/>
            <person name="Mortensen U.H."/>
            <person name="De Vries R.P."/>
            <person name="Baker S.E."/>
            <person name="Andersen M.R."/>
        </authorList>
    </citation>
    <scope>NUCLEOTIDE SEQUENCE [LARGE SCALE GENOMIC DNA]</scope>
    <source>
        <strain evidence="5 6">CBS 588.65</strain>
    </source>
</reference>
<keyword evidence="2" id="KW-0560">Oxidoreductase</keyword>
<dbReference type="InterPro" id="IPR043504">
    <property type="entry name" value="Peptidase_S1_PA_chymotrypsin"/>
</dbReference>
<evidence type="ECO:0000256" key="2">
    <source>
        <dbReference type="ARBA" id="ARBA00023002"/>
    </source>
</evidence>
<name>A0ABR4GTN1_9EURO</name>
<dbReference type="Pfam" id="PF06985">
    <property type="entry name" value="HET"/>
    <property type="match status" value="1"/>
</dbReference>
<keyword evidence="6" id="KW-1185">Reference proteome</keyword>
<sequence length="728" mass="81235">MDTRNPFPYRYSPLTPGTIRLLRLLPDQDTQAKIRCQLFTYPLQQSSKPGIHLYEALSYVWGDQSNLRSIFLDGHGFPVTANLHRALLHLRDQLLERIIWIDAICINQKDLVEQGQQVRYMAEIYSRASCVIVWLGEAGDSSDAVLESMCSGAGSDGISAFHGETMKESILALLHRPWFTRIWVLQEVGAARHVIILCGSTQVEGHAFCQALSSPAFQLALQESSARLQGLIQSVVPLIEGATFRFKNVGVSNLLAGEPFSLRIRPLGELIEMYHTRDATMPADKVFALLGMSSDNPIGGGLLPDYTISFGEVMKRAVRFLLGPQVSIKSWTDVQMAVIEGYCHIIGKVSSVNENTQEVVIISRDTFGYLGPETHITMPPLTNPVLVGDLVCLLQGSSVPMIIRPRHDYFTIVIITASTSIRPERPVSEFPHRLILAWDWDNSRSYESYDALIEGRVPKYRTYYCWSVVEYATVLWNTCLALEDAEEYDTLPKRLEEAVEHYVEALGTDDAITAKCKTKLVAVERKRRQWELAARYSRKPVNFDAYNISDHTHRSEWIVELKFKQQGTGFFINIPSANKDVILTAGHNIVDQDGVLSRNMVVSQPHLNYVLTENDGLEFVVSSAFTQSPSLNNAENDFGAILVPRQPGGRRRGFGFALQLAGRDLAGAVLEIATYGASPTQRQLITIPGRCTKSSNCYLRYSMATQRGFSGAPVFMAYGGQETIVAIQ</sequence>
<evidence type="ECO:0000313" key="6">
    <source>
        <dbReference type="Proteomes" id="UP001610334"/>
    </source>
</evidence>
<proteinExistence type="inferred from homology"/>
<dbReference type="EMBL" id="JBFXLT010000183">
    <property type="protein sequence ID" value="KAL2802430.1"/>
    <property type="molecule type" value="Genomic_DNA"/>
</dbReference>
<gene>
    <name evidence="5" type="ORF">BJX63DRAFT_437880</name>
</gene>
<evidence type="ECO:0000259" key="4">
    <source>
        <dbReference type="Pfam" id="PF06985"/>
    </source>
</evidence>
<keyword evidence="3" id="KW-0408">Iron</keyword>
<evidence type="ECO:0000256" key="3">
    <source>
        <dbReference type="ARBA" id="ARBA00023004"/>
    </source>
</evidence>
<dbReference type="InterPro" id="IPR052895">
    <property type="entry name" value="HetReg/Transcr_Mod"/>
</dbReference>
<comment type="similarity">
    <text evidence="1">Belongs to the iron/ascorbate-dependent oxidoreductase family.</text>
</comment>